<proteinExistence type="predicted"/>
<evidence type="ECO:0000313" key="2">
    <source>
        <dbReference type="EMBL" id="THU82573.1"/>
    </source>
</evidence>
<dbReference type="InterPro" id="IPR027417">
    <property type="entry name" value="P-loop_NTPase"/>
</dbReference>
<dbReference type="Pfam" id="PF20703">
    <property type="entry name" value="nSTAND1"/>
    <property type="match status" value="1"/>
</dbReference>
<dbReference type="PANTHER" id="PTHR47691">
    <property type="entry name" value="REGULATOR-RELATED"/>
    <property type="match status" value="1"/>
</dbReference>
<dbReference type="AlphaFoldDB" id="A0A4S8L2R7"/>
<evidence type="ECO:0000259" key="1">
    <source>
        <dbReference type="Pfam" id="PF20703"/>
    </source>
</evidence>
<dbReference type="Proteomes" id="UP000297245">
    <property type="component" value="Unassembled WGS sequence"/>
</dbReference>
<feature type="domain" description="Novel STAND NTPase 1" evidence="1">
    <location>
        <begin position="16"/>
        <end position="159"/>
    </location>
</feature>
<accession>A0A4S8L2R7</accession>
<dbReference type="InterPro" id="IPR049052">
    <property type="entry name" value="nSTAND1"/>
</dbReference>
<organism evidence="2 3">
    <name type="scientific">Dendrothele bispora (strain CBS 962.96)</name>
    <dbReference type="NCBI Taxonomy" id="1314807"/>
    <lineage>
        <taxon>Eukaryota</taxon>
        <taxon>Fungi</taxon>
        <taxon>Dikarya</taxon>
        <taxon>Basidiomycota</taxon>
        <taxon>Agaricomycotina</taxon>
        <taxon>Agaricomycetes</taxon>
        <taxon>Agaricomycetidae</taxon>
        <taxon>Agaricales</taxon>
        <taxon>Agaricales incertae sedis</taxon>
        <taxon>Dendrothele</taxon>
    </lineage>
</organism>
<name>A0A4S8L2R7_DENBC</name>
<keyword evidence="3" id="KW-1185">Reference proteome</keyword>
<dbReference type="EMBL" id="ML179722">
    <property type="protein sequence ID" value="THU82573.1"/>
    <property type="molecule type" value="Genomic_DNA"/>
</dbReference>
<gene>
    <name evidence="2" type="ORF">K435DRAFT_691262</name>
</gene>
<feature type="non-terminal residue" evidence="2">
    <location>
        <position position="324"/>
    </location>
</feature>
<dbReference type="PANTHER" id="PTHR47691:SF3">
    <property type="entry name" value="HTH-TYPE TRANSCRIPTIONAL REGULATOR RV0890C-RELATED"/>
    <property type="match status" value="1"/>
</dbReference>
<sequence length="324" mass="36039">MARLDSQLEQATPAVPRIFFGRDHLIEEGTDYVTNNAQAFLAILGPGGIGKTALAQKIIEMEAVKEKFEKRSHFIPCDILPNVASLIQGLLQCLKIPAQEGKGQVEMLNDYLRLDARHMLLVLDNFETLWYNNENRTGIQNFLEKLFNFKHVSILVTMRGPDGPGSVEWYKLGTGSGIPPLSVDAARKVFCAIAGNRPDLSEKTEAVDKLLKELDYVPLAIRLIAQRARTSPIESLLRMWKDGKTSILKEGKGDFSRLTSVECSIQLSVDLLSKAAHDLLSVISFLPNGIPLWVDNLRSMLPNFENLDISVAELLDCSLVLSHE</sequence>
<dbReference type="PRINTS" id="PR00364">
    <property type="entry name" value="DISEASERSIST"/>
</dbReference>
<dbReference type="SUPFAM" id="SSF52540">
    <property type="entry name" value="P-loop containing nucleoside triphosphate hydrolases"/>
    <property type="match status" value="1"/>
</dbReference>
<protein>
    <recommendedName>
        <fullName evidence="1">Novel STAND NTPase 1 domain-containing protein</fullName>
    </recommendedName>
</protein>
<dbReference type="OrthoDB" id="1534087at2759"/>
<evidence type="ECO:0000313" key="3">
    <source>
        <dbReference type="Proteomes" id="UP000297245"/>
    </source>
</evidence>
<dbReference type="Gene3D" id="3.40.50.300">
    <property type="entry name" value="P-loop containing nucleotide triphosphate hydrolases"/>
    <property type="match status" value="1"/>
</dbReference>
<reference evidence="2 3" key="1">
    <citation type="journal article" date="2019" name="Nat. Ecol. Evol.">
        <title>Megaphylogeny resolves global patterns of mushroom evolution.</title>
        <authorList>
            <person name="Varga T."/>
            <person name="Krizsan K."/>
            <person name="Foldi C."/>
            <person name="Dima B."/>
            <person name="Sanchez-Garcia M."/>
            <person name="Sanchez-Ramirez S."/>
            <person name="Szollosi G.J."/>
            <person name="Szarkandi J.G."/>
            <person name="Papp V."/>
            <person name="Albert L."/>
            <person name="Andreopoulos W."/>
            <person name="Angelini C."/>
            <person name="Antonin V."/>
            <person name="Barry K.W."/>
            <person name="Bougher N.L."/>
            <person name="Buchanan P."/>
            <person name="Buyck B."/>
            <person name="Bense V."/>
            <person name="Catcheside P."/>
            <person name="Chovatia M."/>
            <person name="Cooper J."/>
            <person name="Damon W."/>
            <person name="Desjardin D."/>
            <person name="Finy P."/>
            <person name="Geml J."/>
            <person name="Haridas S."/>
            <person name="Hughes K."/>
            <person name="Justo A."/>
            <person name="Karasinski D."/>
            <person name="Kautmanova I."/>
            <person name="Kiss B."/>
            <person name="Kocsube S."/>
            <person name="Kotiranta H."/>
            <person name="LaButti K.M."/>
            <person name="Lechner B.E."/>
            <person name="Liimatainen K."/>
            <person name="Lipzen A."/>
            <person name="Lukacs Z."/>
            <person name="Mihaltcheva S."/>
            <person name="Morgado L.N."/>
            <person name="Niskanen T."/>
            <person name="Noordeloos M.E."/>
            <person name="Ohm R.A."/>
            <person name="Ortiz-Santana B."/>
            <person name="Ovrebo C."/>
            <person name="Racz N."/>
            <person name="Riley R."/>
            <person name="Savchenko A."/>
            <person name="Shiryaev A."/>
            <person name="Soop K."/>
            <person name="Spirin V."/>
            <person name="Szebenyi C."/>
            <person name="Tomsovsky M."/>
            <person name="Tulloss R.E."/>
            <person name="Uehling J."/>
            <person name="Grigoriev I.V."/>
            <person name="Vagvolgyi C."/>
            <person name="Papp T."/>
            <person name="Martin F.M."/>
            <person name="Miettinen O."/>
            <person name="Hibbett D.S."/>
            <person name="Nagy L.G."/>
        </authorList>
    </citation>
    <scope>NUCLEOTIDE SEQUENCE [LARGE SCALE GENOMIC DNA]</scope>
    <source>
        <strain evidence="2 3">CBS 962.96</strain>
    </source>
</reference>